<dbReference type="NCBIfam" id="NF001748">
    <property type="entry name" value="PRK00468.1"/>
    <property type="match status" value="1"/>
</dbReference>
<proteinExistence type="inferred from homology"/>
<dbReference type="RefSeq" id="WP_153725382.1">
    <property type="nucleotide sequence ID" value="NZ_CP045875.1"/>
</dbReference>
<dbReference type="HAMAP" id="MF_00088">
    <property type="entry name" value="KhpA"/>
    <property type="match status" value="1"/>
</dbReference>
<comment type="function">
    <text evidence="3">A probable RNA chaperone. Forms a complex with KhpB which binds to cellular RNA and controls its expression. Plays a role in peptidoglycan (PG) homeostasis and cell length regulation.</text>
</comment>
<comment type="similarity">
    <text evidence="3">Belongs to the KhpA RNA-binding protein family.</text>
</comment>
<comment type="subunit">
    <text evidence="3">Forms a complex with KhpB.</text>
</comment>
<dbReference type="PANTHER" id="PTHR34654">
    <property type="entry name" value="UPF0109 PROTEIN SCO5592"/>
    <property type="match status" value="1"/>
</dbReference>
<protein>
    <recommendedName>
        <fullName evidence="3">RNA-binding protein KhpA</fullName>
    </recommendedName>
    <alternativeName>
        <fullName evidence="3">KH-domain protein A</fullName>
    </alternativeName>
</protein>
<dbReference type="GO" id="GO:0071555">
    <property type="term" value="P:cell wall organization"/>
    <property type="evidence" value="ECO:0007669"/>
    <property type="project" value="UniProtKB-KW"/>
</dbReference>
<dbReference type="Proteomes" id="UP000366051">
    <property type="component" value="Chromosome"/>
</dbReference>
<dbReference type="Gene3D" id="3.30.300.20">
    <property type="match status" value="1"/>
</dbReference>
<sequence length="75" mass="8225">MKELVELLAKALVDQPEAVQVTQKETEKEVLLELRVAPEDMGKVIGKQGKIAKAIRTMVKAAAAKDGRRVTVEII</sequence>
<dbReference type="InterPro" id="IPR020627">
    <property type="entry name" value="KhpA"/>
</dbReference>
<evidence type="ECO:0000313" key="4">
    <source>
        <dbReference type="EMBL" id="QGG48132.1"/>
    </source>
</evidence>
<name>A0A5Q2N499_9FIRM</name>
<keyword evidence="3" id="KW-0133">Cell shape</keyword>
<gene>
    <name evidence="3" type="primary">khpA</name>
    <name evidence="4" type="ORF">FTV88_2034</name>
</gene>
<keyword evidence="5" id="KW-1185">Reference proteome</keyword>
<dbReference type="KEGG" id="hcv:FTV88_2034"/>
<keyword evidence="2 3" id="KW-0694">RNA-binding</keyword>
<dbReference type="OrthoDB" id="9812389at2"/>
<dbReference type="GO" id="GO:0003723">
    <property type="term" value="F:RNA binding"/>
    <property type="evidence" value="ECO:0007669"/>
    <property type="project" value="UniProtKB-UniRule"/>
</dbReference>
<dbReference type="GO" id="GO:0008360">
    <property type="term" value="P:regulation of cell shape"/>
    <property type="evidence" value="ECO:0007669"/>
    <property type="project" value="UniProtKB-KW"/>
</dbReference>
<dbReference type="SUPFAM" id="SSF54814">
    <property type="entry name" value="Prokaryotic type KH domain (KH-domain type II)"/>
    <property type="match status" value="1"/>
</dbReference>
<evidence type="ECO:0000256" key="1">
    <source>
        <dbReference type="ARBA" id="ARBA00022490"/>
    </source>
</evidence>
<dbReference type="InterPro" id="IPR015946">
    <property type="entry name" value="KH_dom-like_a/b"/>
</dbReference>
<keyword evidence="1 3" id="KW-0963">Cytoplasm</keyword>
<evidence type="ECO:0000313" key="5">
    <source>
        <dbReference type="Proteomes" id="UP000366051"/>
    </source>
</evidence>
<dbReference type="PANTHER" id="PTHR34654:SF1">
    <property type="entry name" value="RNA-BINDING PROTEIN KHPA"/>
    <property type="match status" value="1"/>
</dbReference>
<dbReference type="PROSITE" id="PS50084">
    <property type="entry name" value="KH_TYPE_1"/>
    <property type="match status" value="1"/>
</dbReference>
<dbReference type="EMBL" id="CP045875">
    <property type="protein sequence ID" value="QGG48132.1"/>
    <property type="molecule type" value="Genomic_DNA"/>
</dbReference>
<accession>A0A5Q2N499</accession>
<keyword evidence="3" id="KW-0961">Cell wall biogenesis/degradation</keyword>
<comment type="subcellular location">
    <subcellularLocation>
        <location evidence="3">Cytoplasm</location>
    </subcellularLocation>
</comment>
<organism evidence="4 5">
    <name type="scientific">Heliorestis convoluta</name>
    <dbReference type="NCBI Taxonomy" id="356322"/>
    <lineage>
        <taxon>Bacteria</taxon>
        <taxon>Bacillati</taxon>
        <taxon>Bacillota</taxon>
        <taxon>Clostridia</taxon>
        <taxon>Eubacteriales</taxon>
        <taxon>Heliobacteriaceae</taxon>
        <taxon>Heliorestis</taxon>
    </lineage>
</organism>
<reference evidence="5" key="1">
    <citation type="submission" date="2019-11" db="EMBL/GenBank/DDBJ databases">
        <title>Genome sequence of Heliorestis convoluta strain HH, an alkaliphilic and minimalistic phototrophic bacterium from a soda lake in Egypt.</title>
        <authorList>
            <person name="Dewey E.D."/>
            <person name="Stokes L.M."/>
            <person name="Burchell B.M."/>
            <person name="Shaffer K.N."/>
            <person name="Huntington A.M."/>
            <person name="Baker J.M."/>
            <person name="Nadendla S."/>
            <person name="Giglio M.G."/>
            <person name="Touchman J.W."/>
            <person name="Blankenship R.E."/>
            <person name="Madigan M.T."/>
            <person name="Sattley W.M."/>
        </authorList>
    </citation>
    <scope>NUCLEOTIDE SEQUENCE [LARGE SCALE GENOMIC DNA]</scope>
    <source>
        <strain evidence="5">HH</strain>
    </source>
</reference>
<dbReference type="Pfam" id="PF13083">
    <property type="entry name" value="KH_KhpA-B"/>
    <property type="match status" value="1"/>
</dbReference>
<dbReference type="AlphaFoldDB" id="A0A5Q2N499"/>
<dbReference type="CDD" id="cd22533">
    <property type="entry name" value="KH-II_YlqC-like"/>
    <property type="match status" value="1"/>
</dbReference>
<dbReference type="GO" id="GO:0009252">
    <property type="term" value="P:peptidoglycan biosynthetic process"/>
    <property type="evidence" value="ECO:0007669"/>
    <property type="project" value="UniProtKB-UniRule"/>
</dbReference>
<evidence type="ECO:0000256" key="3">
    <source>
        <dbReference type="HAMAP-Rule" id="MF_00088"/>
    </source>
</evidence>
<dbReference type="GO" id="GO:0005737">
    <property type="term" value="C:cytoplasm"/>
    <property type="evidence" value="ECO:0007669"/>
    <property type="project" value="UniProtKB-SubCell"/>
</dbReference>
<dbReference type="InterPro" id="IPR009019">
    <property type="entry name" value="KH_sf_prok-type"/>
</dbReference>
<keyword evidence="3" id="KW-0143">Chaperone</keyword>
<evidence type="ECO:0000256" key="2">
    <source>
        <dbReference type="ARBA" id="ARBA00022884"/>
    </source>
</evidence>